<sequence length="68" mass="7509">MSQSSSCKMSCTIGLHPSSRVVLCDPSDNQAWEWSQVEYVDIEMSELAEDEGKKNQLIGIAPKSSPIH</sequence>
<reference evidence="2" key="2">
    <citation type="submission" date="2015-01" db="EMBL/GenBank/DDBJ databases">
        <title>Evolutionary Origins and Diversification of the Mycorrhizal Mutualists.</title>
        <authorList>
            <consortium name="DOE Joint Genome Institute"/>
            <consortium name="Mycorrhizal Genomics Consortium"/>
            <person name="Kohler A."/>
            <person name="Kuo A."/>
            <person name="Nagy L.G."/>
            <person name="Floudas D."/>
            <person name="Copeland A."/>
            <person name="Barry K.W."/>
            <person name="Cichocki N."/>
            <person name="Veneault-Fourrey C."/>
            <person name="LaButti K."/>
            <person name="Lindquist E.A."/>
            <person name="Lipzen A."/>
            <person name="Lundell T."/>
            <person name="Morin E."/>
            <person name="Murat C."/>
            <person name="Riley R."/>
            <person name="Ohm R."/>
            <person name="Sun H."/>
            <person name="Tunlid A."/>
            <person name="Henrissat B."/>
            <person name="Grigoriev I.V."/>
            <person name="Hibbett D.S."/>
            <person name="Martin F."/>
        </authorList>
    </citation>
    <scope>NUCLEOTIDE SEQUENCE [LARGE SCALE GENOMIC DNA]</scope>
    <source>
        <strain evidence="2">LaAM-08-1</strain>
    </source>
</reference>
<reference evidence="1 2" key="1">
    <citation type="submission" date="2014-04" db="EMBL/GenBank/DDBJ databases">
        <authorList>
            <consortium name="DOE Joint Genome Institute"/>
            <person name="Kuo A."/>
            <person name="Kohler A."/>
            <person name="Nagy L.G."/>
            <person name="Floudas D."/>
            <person name="Copeland A."/>
            <person name="Barry K.W."/>
            <person name="Cichocki N."/>
            <person name="Veneault-Fourrey C."/>
            <person name="LaButti K."/>
            <person name="Lindquist E.A."/>
            <person name="Lipzen A."/>
            <person name="Lundell T."/>
            <person name="Morin E."/>
            <person name="Murat C."/>
            <person name="Sun H."/>
            <person name="Tunlid A."/>
            <person name="Henrissat B."/>
            <person name="Grigoriev I.V."/>
            <person name="Hibbett D.S."/>
            <person name="Martin F."/>
            <person name="Nordberg H.P."/>
            <person name="Cantor M.N."/>
            <person name="Hua S.X."/>
        </authorList>
    </citation>
    <scope>NUCLEOTIDE SEQUENCE [LARGE SCALE GENOMIC DNA]</scope>
    <source>
        <strain evidence="1 2">LaAM-08-1</strain>
    </source>
</reference>
<name>A0A0C9WK13_9AGAR</name>
<protein>
    <submittedName>
        <fullName evidence="1">Uncharacterized protein</fullName>
    </submittedName>
</protein>
<gene>
    <name evidence="1" type="ORF">K443DRAFT_321962</name>
</gene>
<dbReference type="AlphaFoldDB" id="A0A0C9WK13"/>
<dbReference type="EMBL" id="KN838748">
    <property type="protein sequence ID" value="KIJ95644.1"/>
    <property type="molecule type" value="Genomic_DNA"/>
</dbReference>
<evidence type="ECO:0000313" key="1">
    <source>
        <dbReference type="EMBL" id="KIJ95644.1"/>
    </source>
</evidence>
<proteinExistence type="predicted"/>
<accession>A0A0C9WK13</accession>
<dbReference type="HOGENOM" id="CLU_2794319_0_0_1"/>
<keyword evidence="2" id="KW-1185">Reference proteome</keyword>
<evidence type="ECO:0000313" key="2">
    <source>
        <dbReference type="Proteomes" id="UP000054477"/>
    </source>
</evidence>
<dbReference type="Proteomes" id="UP000054477">
    <property type="component" value="Unassembled WGS sequence"/>
</dbReference>
<organism evidence="1 2">
    <name type="scientific">Laccaria amethystina LaAM-08-1</name>
    <dbReference type="NCBI Taxonomy" id="1095629"/>
    <lineage>
        <taxon>Eukaryota</taxon>
        <taxon>Fungi</taxon>
        <taxon>Dikarya</taxon>
        <taxon>Basidiomycota</taxon>
        <taxon>Agaricomycotina</taxon>
        <taxon>Agaricomycetes</taxon>
        <taxon>Agaricomycetidae</taxon>
        <taxon>Agaricales</taxon>
        <taxon>Agaricineae</taxon>
        <taxon>Hydnangiaceae</taxon>
        <taxon>Laccaria</taxon>
    </lineage>
</organism>